<feature type="compositionally biased region" description="Polar residues" evidence="2">
    <location>
        <begin position="989"/>
        <end position="1002"/>
    </location>
</feature>
<protein>
    <submittedName>
        <fullName evidence="3">Glycosyl transferases group 1</fullName>
    </submittedName>
</protein>
<dbReference type="OrthoDB" id="9787617at2"/>
<dbReference type="EMBL" id="CP036434">
    <property type="protein sequence ID" value="QDV08497.1"/>
    <property type="molecule type" value="Genomic_DNA"/>
</dbReference>
<dbReference type="RefSeq" id="WP_145201264.1">
    <property type="nucleotide sequence ID" value="NZ_CP036434.1"/>
</dbReference>
<dbReference type="Pfam" id="PF13692">
    <property type="entry name" value="Glyco_trans_1_4"/>
    <property type="match status" value="1"/>
</dbReference>
<dbReference type="AlphaFoldDB" id="A0A518EWP1"/>
<feature type="region of interest" description="Disordered" evidence="2">
    <location>
        <begin position="927"/>
        <end position="1009"/>
    </location>
</feature>
<evidence type="ECO:0000256" key="1">
    <source>
        <dbReference type="SAM" id="Coils"/>
    </source>
</evidence>
<evidence type="ECO:0000313" key="3">
    <source>
        <dbReference type="EMBL" id="QDV08497.1"/>
    </source>
</evidence>
<dbReference type="PANTHER" id="PTHR12526">
    <property type="entry name" value="GLYCOSYLTRANSFERASE"/>
    <property type="match status" value="1"/>
</dbReference>
<dbReference type="SUPFAM" id="SSF53756">
    <property type="entry name" value="UDP-Glycosyltransferase/glycogen phosphorylase"/>
    <property type="match status" value="1"/>
</dbReference>
<feature type="coiled-coil region" evidence="1">
    <location>
        <begin position="693"/>
        <end position="831"/>
    </location>
</feature>
<accession>A0A518EWP1</accession>
<evidence type="ECO:0000256" key="2">
    <source>
        <dbReference type="SAM" id="MobiDB-lite"/>
    </source>
</evidence>
<feature type="region of interest" description="Disordered" evidence="2">
    <location>
        <begin position="492"/>
        <end position="517"/>
    </location>
</feature>
<sequence length="1009" mass="107390">MRVALVTAAFRARSPIDLASHVRSLAPALARAGASVEVFAGVTGSGLAPYAQRRSELVEPITGKSFGVTVLEMETEPDQDRAAEAFASFLERERPTVCHFEHLDPMGVGLVREAKIRRISTLYAAHDTWPAHDRVSLTMPDLSPFELGDTEAEARSLAAERILASRDLVPGTAEYDEEARRLLHQDLKSPDEAAALREARESIEMRRAEKRVALSGVDRRFAASRLLSRELSAAVGRAFTFRAPGVDKAVLAAVFAEPVDSAVTADSVAAIDFSAATANSSGGSSPSLERAKGPIRLVYMGTTARTSGLHILLDAVSRIRADEKGPALALRLALERTDDLRDAEIHSRAQLLGVDVVWSRGSSVDASAALDGADLLVMPSLWGEVAPSALRIALAAGVPVVASRMPGVVEAAPSTASVLVSPGSVDSLTEALTRLASESGSAALQSMRSAALSEQEANTKDIDDEALEWLDTYQSLADAAEALERARALRSAAPAAGDRDADALTRQEPFGGPKKPDRKRLAALVEVEQQIAELRSLSNTELFARAQAGVSKLRQAFGLKATDAELLARVVARGGAMRDRAEHDEVARKEVARALHELRVAQAALRAEESVRSRRIADLHSVLEQYEHEVAARAEEAARAAQRADAATAQASVAVASRDEAVAGQAQAVSARDEAISAMERAVADAEAASEVSAKSAAEKAEAKAEAKSLRAELEEMKSQLASAELENQASASDKKRLAKDAEEAGQRYREVSMQVEAAKKALTDVEAARDELARSIDERSSEIRRLRERLVKPAAEGEATDGPSASMGDLESIEAYCVSLERDLEALQRNDSWVADEADRLIDTISAAVTETSSKDGEEATASLERMTTRLERMTAELDWRRAEMENVSKAADSLRARFLGGPLASRVRSWAHPPQDVVVSMSALAEVSSRPAEGDQAGASELDRAPAKSEALDPDSVESAGAPLPSGVARQECEAADAADDPEASETNETNGVTAEATGSSEDEVKS</sequence>
<dbReference type="Gene3D" id="3.40.50.2000">
    <property type="entry name" value="Glycogen Phosphorylase B"/>
    <property type="match status" value="2"/>
</dbReference>
<keyword evidence="4" id="KW-1185">Reference proteome</keyword>
<dbReference type="PANTHER" id="PTHR12526:SF638">
    <property type="entry name" value="SPORE COAT PROTEIN SA"/>
    <property type="match status" value="1"/>
</dbReference>
<name>A0A518EWP1_9BACT</name>
<proteinExistence type="predicted"/>
<evidence type="ECO:0000313" key="4">
    <source>
        <dbReference type="Proteomes" id="UP000320390"/>
    </source>
</evidence>
<gene>
    <name evidence="3" type="ORF">Poly30_40450</name>
</gene>
<dbReference type="GO" id="GO:0016757">
    <property type="term" value="F:glycosyltransferase activity"/>
    <property type="evidence" value="ECO:0007669"/>
    <property type="project" value="TreeGrafter"/>
</dbReference>
<dbReference type="Proteomes" id="UP000320390">
    <property type="component" value="Chromosome"/>
</dbReference>
<organism evidence="3 4">
    <name type="scientific">Saltatorellus ferox</name>
    <dbReference type="NCBI Taxonomy" id="2528018"/>
    <lineage>
        <taxon>Bacteria</taxon>
        <taxon>Pseudomonadati</taxon>
        <taxon>Planctomycetota</taxon>
        <taxon>Planctomycetia</taxon>
        <taxon>Planctomycetia incertae sedis</taxon>
        <taxon>Saltatorellus</taxon>
    </lineage>
</organism>
<reference evidence="3 4" key="1">
    <citation type="submission" date="2019-02" db="EMBL/GenBank/DDBJ databases">
        <title>Deep-cultivation of Planctomycetes and their phenomic and genomic characterization uncovers novel biology.</title>
        <authorList>
            <person name="Wiegand S."/>
            <person name="Jogler M."/>
            <person name="Boedeker C."/>
            <person name="Pinto D."/>
            <person name="Vollmers J."/>
            <person name="Rivas-Marin E."/>
            <person name="Kohn T."/>
            <person name="Peeters S.H."/>
            <person name="Heuer A."/>
            <person name="Rast P."/>
            <person name="Oberbeckmann S."/>
            <person name="Bunk B."/>
            <person name="Jeske O."/>
            <person name="Meyerdierks A."/>
            <person name="Storesund J.E."/>
            <person name="Kallscheuer N."/>
            <person name="Luecker S."/>
            <person name="Lage O.M."/>
            <person name="Pohl T."/>
            <person name="Merkel B.J."/>
            <person name="Hornburger P."/>
            <person name="Mueller R.-W."/>
            <person name="Bruemmer F."/>
            <person name="Labrenz M."/>
            <person name="Spormann A.M."/>
            <person name="Op den Camp H."/>
            <person name="Overmann J."/>
            <person name="Amann R."/>
            <person name="Jetten M.S.M."/>
            <person name="Mascher T."/>
            <person name="Medema M.H."/>
            <person name="Devos D.P."/>
            <person name="Kaster A.-K."/>
            <person name="Ovreas L."/>
            <person name="Rohde M."/>
            <person name="Galperin M.Y."/>
            <person name="Jogler C."/>
        </authorList>
    </citation>
    <scope>NUCLEOTIDE SEQUENCE [LARGE SCALE GENOMIC DNA]</scope>
    <source>
        <strain evidence="3 4">Poly30</strain>
    </source>
</reference>
<feature type="compositionally biased region" description="Basic and acidic residues" evidence="2">
    <location>
        <begin position="943"/>
        <end position="953"/>
    </location>
</feature>
<keyword evidence="1" id="KW-0175">Coiled coil</keyword>
<feature type="compositionally biased region" description="Acidic residues" evidence="2">
    <location>
        <begin position="976"/>
        <end position="988"/>
    </location>
</feature>
<keyword evidence="3" id="KW-0808">Transferase</keyword>